<accession>A0A3N4R4M3</accession>
<feature type="domain" description="AMP-binding enzyme C-terminal" evidence="2">
    <location>
        <begin position="382"/>
        <end position="449"/>
    </location>
</feature>
<comment type="caution">
    <text evidence="3">The sequence shown here is derived from an EMBL/GenBank/DDBJ whole genome shotgun (WGS) entry which is preliminary data.</text>
</comment>
<dbReference type="InterPro" id="IPR025110">
    <property type="entry name" value="AMP-bd_C"/>
</dbReference>
<dbReference type="RefSeq" id="WP_123820347.1">
    <property type="nucleotide sequence ID" value="NZ_RKQG01000002.1"/>
</dbReference>
<dbReference type="InterPro" id="IPR050237">
    <property type="entry name" value="ATP-dep_AMP-bd_enzyme"/>
</dbReference>
<evidence type="ECO:0000313" key="3">
    <source>
        <dbReference type="EMBL" id="RPE28513.1"/>
    </source>
</evidence>
<dbReference type="EMBL" id="RKQG01000002">
    <property type="protein sequence ID" value="RPE28513.1"/>
    <property type="molecule type" value="Genomic_DNA"/>
</dbReference>
<evidence type="ECO:0000259" key="2">
    <source>
        <dbReference type="Pfam" id="PF13193"/>
    </source>
</evidence>
<dbReference type="InterPro" id="IPR042099">
    <property type="entry name" value="ANL_N_sf"/>
</dbReference>
<keyword evidence="3" id="KW-0436">Ligase</keyword>
<evidence type="ECO:0000259" key="1">
    <source>
        <dbReference type="Pfam" id="PF00501"/>
    </source>
</evidence>
<name>A0A3N4R4M3_9ACTN</name>
<dbReference type="InterPro" id="IPR000873">
    <property type="entry name" value="AMP-dep_synth/lig_dom"/>
</dbReference>
<dbReference type="SUPFAM" id="SSF56801">
    <property type="entry name" value="Acetyl-CoA synthetase-like"/>
    <property type="match status" value="1"/>
</dbReference>
<gene>
    <name evidence="3" type="ORF">EDD38_5650</name>
</gene>
<proteinExistence type="predicted"/>
<dbReference type="InterPro" id="IPR045851">
    <property type="entry name" value="AMP-bd_C_sf"/>
</dbReference>
<dbReference type="Pfam" id="PF13193">
    <property type="entry name" value="AMP-binding_C"/>
    <property type="match status" value="1"/>
</dbReference>
<organism evidence="3 4">
    <name type="scientific">Kitasatospora cineracea</name>
    <dbReference type="NCBI Taxonomy" id="88074"/>
    <lineage>
        <taxon>Bacteria</taxon>
        <taxon>Bacillati</taxon>
        <taxon>Actinomycetota</taxon>
        <taxon>Actinomycetes</taxon>
        <taxon>Kitasatosporales</taxon>
        <taxon>Streptomycetaceae</taxon>
        <taxon>Kitasatospora</taxon>
    </lineage>
</organism>
<keyword evidence="4" id="KW-1185">Reference proteome</keyword>
<dbReference type="AlphaFoldDB" id="A0A3N4R4M3"/>
<feature type="domain" description="AMP-dependent synthetase/ligase" evidence="1">
    <location>
        <begin position="31"/>
        <end position="317"/>
    </location>
</feature>
<protein>
    <submittedName>
        <fullName evidence="3">Acyl-CoA synthetase (AMP-forming)/AMP-acid ligase II</fullName>
    </submittedName>
</protein>
<dbReference type="Gene3D" id="3.30.300.30">
    <property type="match status" value="1"/>
</dbReference>
<sequence length="466" mass="49040">MHRSSSPEAPGDWVDRLLLAGPEQDICLEFDRPISRAELRASVSERQRALAGAGLAAGGAVALRLPPSLACVTELLAAWRLGAQVALLDHRLTEHEVSRALERLAPQFLVEPSRPPTAGALRGYVSVEARIVALPGRPADGDHVLVQLSSGSTGPSKVIGRTAADLAAELGRYDLIEGFPGRGHRVVVLASLVHVLGLVGGLLHSLHAGARTVVPERFSVDGILRALAAAEEPTTVLGVPFHAEILASVAAPPPLPFLTGMITGGEPVRQEVWEAFTTRYGATLGNMYGMTEAGVIATDVTGRHRPELAVAPGMEVRVDAGEILIGRPASPYLGAAGPSRWADGWLRTRDAGAVDPVTGRLAVRGRLDSQVSIGGLKVDLAEVEQTVRSLPQVREAVVLHGSHIEAYLALAEPAPVAELEEALAARLAAYKRPRRLHVLPDLPRTGTGKLVRDPAALRAAAGQPAS</sequence>
<dbReference type="PANTHER" id="PTHR43767:SF1">
    <property type="entry name" value="NONRIBOSOMAL PEPTIDE SYNTHASE PES1 (EUROFUNG)-RELATED"/>
    <property type="match status" value="1"/>
</dbReference>
<dbReference type="Gene3D" id="3.40.50.12780">
    <property type="entry name" value="N-terminal domain of ligase-like"/>
    <property type="match status" value="1"/>
</dbReference>
<dbReference type="PANTHER" id="PTHR43767">
    <property type="entry name" value="LONG-CHAIN-FATTY-ACID--COA LIGASE"/>
    <property type="match status" value="1"/>
</dbReference>
<evidence type="ECO:0000313" key="4">
    <source>
        <dbReference type="Proteomes" id="UP000266906"/>
    </source>
</evidence>
<dbReference type="GO" id="GO:0016878">
    <property type="term" value="F:acid-thiol ligase activity"/>
    <property type="evidence" value="ECO:0007669"/>
    <property type="project" value="UniProtKB-ARBA"/>
</dbReference>
<dbReference type="Pfam" id="PF00501">
    <property type="entry name" value="AMP-binding"/>
    <property type="match status" value="1"/>
</dbReference>
<dbReference type="Proteomes" id="UP000266906">
    <property type="component" value="Unassembled WGS sequence"/>
</dbReference>
<reference evidence="3 4" key="1">
    <citation type="submission" date="2018-11" db="EMBL/GenBank/DDBJ databases">
        <title>Sequencing the genomes of 1000 actinobacteria strains.</title>
        <authorList>
            <person name="Klenk H.-P."/>
        </authorList>
    </citation>
    <scope>NUCLEOTIDE SEQUENCE [LARGE SCALE GENOMIC DNA]</scope>
    <source>
        <strain evidence="3 4">DSM 44781</strain>
    </source>
</reference>
<dbReference type="CDD" id="cd04433">
    <property type="entry name" value="AFD_class_I"/>
    <property type="match status" value="1"/>
</dbReference>